<keyword evidence="2 4" id="KW-0378">Hydrolase</keyword>
<evidence type="ECO:0000313" key="4">
    <source>
        <dbReference type="EMBL" id="QLY34584.1"/>
    </source>
</evidence>
<dbReference type="InterPro" id="IPR029058">
    <property type="entry name" value="AB_hydrolase_fold"/>
</dbReference>
<dbReference type="PANTHER" id="PTHR48081">
    <property type="entry name" value="AB HYDROLASE SUPERFAMILY PROTEIN C4A8.06C"/>
    <property type="match status" value="1"/>
</dbReference>
<evidence type="ECO:0000259" key="3">
    <source>
        <dbReference type="Pfam" id="PF07859"/>
    </source>
</evidence>
<dbReference type="InterPro" id="IPR050300">
    <property type="entry name" value="GDXG_lipolytic_enzyme"/>
</dbReference>
<feature type="domain" description="Alpha/beta hydrolase fold-3" evidence="3">
    <location>
        <begin position="103"/>
        <end position="301"/>
    </location>
</feature>
<dbReference type="KEGG" id="nhu:H0264_21805"/>
<gene>
    <name evidence="4" type="ORF">H0264_21805</name>
</gene>
<dbReference type="SUPFAM" id="SSF53474">
    <property type="entry name" value="alpha/beta-Hydrolases"/>
    <property type="match status" value="1"/>
</dbReference>
<keyword evidence="5" id="KW-1185">Reference proteome</keyword>
<reference evidence="4 5" key="1">
    <citation type="submission" date="2020-07" db="EMBL/GenBank/DDBJ databases">
        <authorList>
            <person name="Zhuang K."/>
            <person name="Ran Y."/>
        </authorList>
    </citation>
    <scope>NUCLEOTIDE SEQUENCE [LARGE SCALE GENOMIC DNA]</scope>
    <source>
        <strain evidence="4 5">WCH-YHL-001</strain>
    </source>
</reference>
<dbReference type="PANTHER" id="PTHR48081:SF30">
    <property type="entry name" value="ACETYL-HYDROLASE LIPR-RELATED"/>
    <property type="match status" value="1"/>
</dbReference>
<dbReference type="Pfam" id="PF07859">
    <property type="entry name" value="Abhydrolase_3"/>
    <property type="match status" value="1"/>
</dbReference>
<accession>A0A7D6Z8P9</accession>
<sequence length="340" mass="36950">MPTTPTSSVKVELANDADWRTRLVYNVALRTAHPALGALGWLGVNVVHDKRVFAVTSYTDAPAAVLIPPRGTRRRSVSFEKFGAEWLWDRRVPDPVERQNGAILYFHGGGFIVCRLRTHRRLVAKIAKASGLPALSVDYRQLPQASYTDIIDDAVESYRYLLGMGFRPEKIILAGDSAGGGVAFRLAIATRERGLPMPGGITGIAPWADLDWSYRNTHPNGPLDPLIPPIGYEAVARMGFAENGVVDPALSAVNHEFTGMPPALIQTGSKECVLADAEQLARRYAEAGVPLTLQLWDRAIHIHQAGSDVLPDARRAIADIGAFHRRVLAGESTVRPGDVG</sequence>
<dbReference type="EMBL" id="CP059399">
    <property type="protein sequence ID" value="QLY34584.1"/>
    <property type="molecule type" value="Genomic_DNA"/>
</dbReference>
<dbReference type="AlphaFoldDB" id="A0A7D6Z8P9"/>
<protein>
    <submittedName>
        <fullName evidence="4">Alpha/beta hydrolase</fullName>
    </submittedName>
</protein>
<proteinExistence type="inferred from homology"/>
<dbReference type="InterPro" id="IPR013094">
    <property type="entry name" value="AB_hydrolase_3"/>
</dbReference>
<comment type="similarity">
    <text evidence="1">Belongs to the 'GDXG' lipolytic enzyme family.</text>
</comment>
<organism evidence="4 5">
    <name type="scientific">Nocardia huaxiensis</name>
    <dbReference type="NCBI Taxonomy" id="2755382"/>
    <lineage>
        <taxon>Bacteria</taxon>
        <taxon>Bacillati</taxon>
        <taxon>Actinomycetota</taxon>
        <taxon>Actinomycetes</taxon>
        <taxon>Mycobacteriales</taxon>
        <taxon>Nocardiaceae</taxon>
        <taxon>Nocardia</taxon>
    </lineage>
</organism>
<evidence type="ECO:0000256" key="2">
    <source>
        <dbReference type="ARBA" id="ARBA00022801"/>
    </source>
</evidence>
<dbReference type="GO" id="GO:0004806">
    <property type="term" value="F:triacylglycerol lipase activity"/>
    <property type="evidence" value="ECO:0007669"/>
    <property type="project" value="TreeGrafter"/>
</dbReference>
<evidence type="ECO:0000256" key="1">
    <source>
        <dbReference type="ARBA" id="ARBA00010515"/>
    </source>
</evidence>
<dbReference type="Gene3D" id="3.40.50.1820">
    <property type="entry name" value="alpha/beta hydrolase"/>
    <property type="match status" value="1"/>
</dbReference>
<evidence type="ECO:0000313" key="5">
    <source>
        <dbReference type="Proteomes" id="UP000515512"/>
    </source>
</evidence>
<name>A0A7D6Z8P9_9NOCA</name>
<dbReference type="Proteomes" id="UP000515512">
    <property type="component" value="Chromosome"/>
</dbReference>